<protein>
    <submittedName>
        <fullName evidence="11">SusC/RagA family TonB-linked outer membrane protein</fullName>
    </submittedName>
</protein>
<dbReference type="InterPro" id="IPR012910">
    <property type="entry name" value="Plug_dom"/>
</dbReference>
<proteinExistence type="inferred from homology"/>
<feature type="domain" description="TonB-dependent receptor plug" evidence="10">
    <location>
        <begin position="208"/>
        <end position="330"/>
    </location>
</feature>
<evidence type="ECO:0000256" key="7">
    <source>
        <dbReference type="ARBA" id="ARBA00023237"/>
    </source>
</evidence>
<evidence type="ECO:0000256" key="8">
    <source>
        <dbReference type="PROSITE-ProRule" id="PRU01360"/>
    </source>
</evidence>
<evidence type="ECO:0000256" key="3">
    <source>
        <dbReference type="ARBA" id="ARBA00022452"/>
    </source>
</evidence>
<evidence type="ECO:0000256" key="4">
    <source>
        <dbReference type="ARBA" id="ARBA00022692"/>
    </source>
</evidence>
<feature type="signal peptide" evidence="9">
    <location>
        <begin position="1"/>
        <end position="17"/>
    </location>
</feature>
<dbReference type="Gene3D" id="2.60.40.1120">
    <property type="entry name" value="Carboxypeptidase-like, regulatory domain"/>
    <property type="match status" value="1"/>
</dbReference>
<comment type="caution">
    <text evidence="11">The sequence shown here is derived from an EMBL/GenBank/DDBJ whole genome shotgun (WGS) entry which is preliminary data.</text>
</comment>
<dbReference type="InterPro" id="IPR008969">
    <property type="entry name" value="CarboxyPept-like_regulatory"/>
</dbReference>
<comment type="similarity">
    <text evidence="8">Belongs to the TonB-dependent receptor family.</text>
</comment>
<dbReference type="RefSeq" id="WP_354662303.1">
    <property type="nucleotide sequence ID" value="NZ_JBEXAC010000002.1"/>
</dbReference>
<keyword evidence="2 8" id="KW-0813">Transport</keyword>
<dbReference type="PROSITE" id="PS52016">
    <property type="entry name" value="TONB_DEPENDENT_REC_3"/>
    <property type="match status" value="1"/>
</dbReference>
<dbReference type="Pfam" id="PF07715">
    <property type="entry name" value="Plug"/>
    <property type="match status" value="1"/>
</dbReference>
<dbReference type="InterPro" id="IPR036942">
    <property type="entry name" value="Beta-barrel_TonB_sf"/>
</dbReference>
<dbReference type="InterPro" id="IPR023997">
    <property type="entry name" value="TonB-dep_OMP_SusC/RagA_CS"/>
</dbReference>
<dbReference type="Pfam" id="PF13715">
    <property type="entry name" value="CarbopepD_reg_2"/>
    <property type="match status" value="1"/>
</dbReference>
<dbReference type="PANTHER" id="PTHR30069">
    <property type="entry name" value="TONB-DEPENDENT OUTER MEMBRANE RECEPTOR"/>
    <property type="match status" value="1"/>
</dbReference>
<keyword evidence="7 8" id="KW-0998">Cell outer membrane</keyword>
<keyword evidence="6 8" id="KW-0472">Membrane</keyword>
<evidence type="ECO:0000256" key="5">
    <source>
        <dbReference type="ARBA" id="ARBA00022729"/>
    </source>
</evidence>
<dbReference type="PANTHER" id="PTHR30069:SF29">
    <property type="entry name" value="HEMOGLOBIN AND HEMOGLOBIN-HAPTOGLOBIN-BINDING PROTEIN 1-RELATED"/>
    <property type="match status" value="1"/>
</dbReference>
<dbReference type="Proteomes" id="UP001549749">
    <property type="component" value="Unassembled WGS sequence"/>
</dbReference>
<evidence type="ECO:0000313" key="11">
    <source>
        <dbReference type="EMBL" id="MET6999741.1"/>
    </source>
</evidence>
<evidence type="ECO:0000256" key="1">
    <source>
        <dbReference type="ARBA" id="ARBA00004571"/>
    </source>
</evidence>
<keyword evidence="5 9" id="KW-0732">Signal</keyword>
<evidence type="ECO:0000259" key="10">
    <source>
        <dbReference type="Pfam" id="PF07715"/>
    </source>
</evidence>
<dbReference type="InterPro" id="IPR039426">
    <property type="entry name" value="TonB-dep_rcpt-like"/>
</dbReference>
<organism evidence="11 12">
    <name type="scientific">Chitinophaga defluvii</name>
    <dbReference type="NCBI Taxonomy" id="3163343"/>
    <lineage>
        <taxon>Bacteria</taxon>
        <taxon>Pseudomonadati</taxon>
        <taxon>Bacteroidota</taxon>
        <taxon>Chitinophagia</taxon>
        <taxon>Chitinophagales</taxon>
        <taxon>Chitinophagaceae</taxon>
        <taxon>Chitinophaga</taxon>
    </lineage>
</organism>
<keyword evidence="4 8" id="KW-0812">Transmembrane</keyword>
<reference evidence="11 12" key="1">
    <citation type="submission" date="2024-06" db="EMBL/GenBank/DDBJ databases">
        <title>Chitinophaga defluvii sp. nov., isolated from municipal sewage.</title>
        <authorList>
            <person name="Zhang L."/>
        </authorList>
    </citation>
    <scope>NUCLEOTIDE SEQUENCE [LARGE SCALE GENOMIC DNA]</scope>
    <source>
        <strain evidence="11 12">H8</strain>
    </source>
</reference>
<dbReference type="Gene3D" id="2.40.170.20">
    <property type="entry name" value="TonB-dependent receptor, beta-barrel domain"/>
    <property type="match status" value="1"/>
</dbReference>
<dbReference type="EMBL" id="JBEXAC010000002">
    <property type="protein sequence ID" value="MET6999741.1"/>
    <property type="molecule type" value="Genomic_DNA"/>
</dbReference>
<evidence type="ECO:0000313" key="12">
    <source>
        <dbReference type="Proteomes" id="UP001549749"/>
    </source>
</evidence>
<dbReference type="NCBIfam" id="TIGR04057">
    <property type="entry name" value="SusC_RagA_signa"/>
    <property type="match status" value="1"/>
</dbReference>
<keyword evidence="12" id="KW-1185">Reference proteome</keyword>
<gene>
    <name evidence="11" type="ORF">ABR189_20290</name>
</gene>
<dbReference type="Gene3D" id="2.170.130.10">
    <property type="entry name" value="TonB-dependent receptor, plug domain"/>
    <property type="match status" value="1"/>
</dbReference>
<dbReference type="InterPro" id="IPR037066">
    <property type="entry name" value="Plug_dom_sf"/>
</dbReference>
<dbReference type="NCBIfam" id="TIGR04056">
    <property type="entry name" value="OMP_RagA_SusC"/>
    <property type="match status" value="1"/>
</dbReference>
<keyword evidence="3 8" id="KW-1134">Transmembrane beta strand</keyword>
<evidence type="ECO:0000256" key="9">
    <source>
        <dbReference type="SAM" id="SignalP"/>
    </source>
</evidence>
<dbReference type="SUPFAM" id="SSF49464">
    <property type="entry name" value="Carboxypeptidase regulatory domain-like"/>
    <property type="match status" value="1"/>
</dbReference>
<name>A0ABV2T9R1_9BACT</name>
<dbReference type="SUPFAM" id="SSF56935">
    <property type="entry name" value="Porins"/>
    <property type="match status" value="1"/>
</dbReference>
<sequence length="1191" mass="130508">MKLSVVFLLVGALHVSAAAFSQKVTLSGQHLTLEQVFKKIEKQTGYLFLYKKEVLEMATPLSINIKEAPLNDALSVIFREQPLNYTVMEKNILVKLKSTENDPPFLAIADTTAPKAITGTVKDVKGAPIPGVSVRVKGKTTGAITDANGYFKINNIAADAVLLIQALGYIPSESKADGKTDLKVTLQEDQTKLSEIVVTGFGEERKRRNLGYAVTEVKGEEITKTNAVNPIAALQGLVPGLQVTPGNGGPQATPRFLIRGSSSLDPFKNTPLIVVDGITMDDQVVLPNRGGEQDFGNILKDINPDDIASISVLKGGAVTALYGNRAANGVIMITTKKGYSKKGLGVSFSHTQSYEKPYATIAFQNRFGSGTSTDDFVKGSDGVLEINPNTYGYGFGPEMTGQLVRDINGQMIHNLPSKVVDLYRTGKYINTNVSVEGGNEVTTFRFSYSNNSSSGTTPRNDFKRNSFNLRATHRLSKAILLDGNVTYVRSNAYNPNYASGDNNMIYNLSFGLPRNYNASYWSTHYIDSANGGINKADPTGNSSIWFTLNEDNQRQIEDNFRGGLNTKVNFTPWLSFESSTSVNLYSTSLDRTKRGRDPGFTGGEYSSNLSRVLQTRLKGNFNVNKQINAFDLFFQVGAELNNSESKSTYAATRGGLKQPGVYRLSNSVDVPYTSEGKPNKYQTASGFFQGSISWKDMLTLNIYGRNDWNSTLLYPDTHGDYSYFYPGADLAWVYSDAFKLPEVITFGKLRLSYIIAGNGTGVYTTNTGAYTAIDDYRPRTGSTVPRYDFDSKTLGNLNLIPERSFKTEIGTELKMFQNRLGLDLTYYKQNTKQQIIGLAVPRESGVENALINGGNVQNQGIELALYGSPVKGNNFSWDSYFNYTRNRSKIIDLAPGVTVVGLESEDGIRTVARVGGEYGTMVAGYGYARYQAKDANGKPVASALNGKPVLQANGVFLRASNDADAVEKEAILGSSVPKFMGSWRNDFHYKSFTFSFMLDAKFGGWVYSNSYNYGSQLGMMENTLFGRTKDLGGIEFVDAQGVTRTDGILPDGVFADGSVRQGLDGQNYNVGGMTYKEAYEKGIVRPQRAYAYYYNAFSWFAGIRERSAHESSWVSLRSVSLTYDLPGAWANKARMNGLRLTIGGRNLAYLYNSLPDNLNPEDYVSSGSGAAFLGGGTPFSRTMYFTLNASF</sequence>
<comment type="subcellular location">
    <subcellularLocation>
        <location evidence="1 8">Cell outer membrane</location>
        <topology evidence="1 8">Multi-pass membrane protein</topology>
    </subcellularLocation>
</comment>
<evidence type="ECO:0000256" key="6">
    <source>
        <dbReference type="ARBA" id="ARBA00023136"/>
    </source>
</evidence>
<evidence type="ECO:0000256" key="2">
    <source>
        <dbReference type="ARBA" id="ARBA00022448"/>
    </source>
</evidence>
<feature type="chain" id="PRO_5045571386" evidence="9">
    <location>
        <begin position="18"/>
        <end position="1191"/>
    </location>
</feature>
<dbReference type="InterPro" id="IPR023996">
    <property type="entry name" value="TonB-dep_OMP_SusC/RagA"/>
</dbReference>
<accession>A0ABV2T9R1</accession>